<dbReference type="Proteomes" id="UP000282654">
    <property type="component" value="Unassembled WGS sequence"/>
</dbReference>
<dbReference type="RefSeq" id="WP_123931935.1">
    <property type="nucleotide sequence ID" value="NZ_RKRE01000003.1"/>
</dbReference>
<evidence type="ECO:0000256" key="1">
    <source>
        <dbReference type="SAM" id="Phobius"/>
    </source>
</evidence>
<feature type="transmembrane region" description="Helical" evidence="1">
    <location>
        <begin position="33"/>
        <end position="58"/>
    </location>
</feature>
<feature type="transmembrane region" description="Helical" evidence="1">
    <location>
        <begin position="156"/>
        <end position="172"/>
    </location>
</feature>
<proteinExistence type="predicted"/>
<feature type="transmembrane region" description="Helical" evidence="1">
    <location>
        <begin position="206"/>
        <end position="228"/>
    </location>
</feature>
<reference evidence="2 3" key="1">
    <citation type="submission" date="2018-11" db="EMBL/GenBank/DDBJ databases">
        <title>Genomic Encyclopedia of Type Strains, Phase IV (KMG-IV): sequencing the most valuable type-strain genomes for metagenomic binning, comparative biology and taxonomic classification.</title>
        <authorList>
            <person name="Goeker M."/>
        </authorList>
    </citation>
    <scope>NUCLEOTIDE SEQUENCE [LARGE SCALE GENOMIC DNA]</scope>
    <source>
        <strain evidence="2 3">DSM 102936</strain>
    </source>
</reference>
<evidence type="ECO:0000313" key="3">
    <source>
        <dbReference type="Proteomes" id="UP000282654"/>
    </source>
</evidence>
<feature type="transmembrane region" description="Helical" evidence="1">
    <location>
        <begin position="263"/>
        <end position="281"/>
    </location>
</feature>
<feature type="transmembrane region" description="Helical" evidence="1">
    <location>
        <begin position="98"/>
        <end position="116"/>
    </location>
</feature>
<dbReference type="EMBL" id="RKRE01000003">
    <property type="protein sequence ID" value="RPF43077.1"/>
    <property type="molecule type" value="Genomic_DNA"/>
</dbReference>
<comment type="caution">
    <text evidence="2">The sequence shown here is derived from an EMBL/GenBank/DDBJ whole genome shotgun (WGS) entry which is preliminary data.</text>
</comment>
<evidence type="ECO:0000313" key="2">
    <source>
        <dbReference type="EMBL" id="RPF43077.1"/>
    </source>
</evidence>
<feature type="transmembrane region" description="Helical" evidence="1">
    <location>
        <begin position="319"/>
        <end position="336"/>
    </location>
</feature>
<sequence>MPRERDYALDLLKTLGCLLMVFAHSHVVTNNWFTHYVVFSGTFAPVLFFGVCGVTSVFQLRSRPWPVLATFYALFFLLGLSFIGIKGVNFWREPQCEIFQGIALGVVATALLVRLLGEKSGFLFPLPFLLYVLCKKAVVTTPVMAGFLFPPGLFPLFPWLSFFLWGVFCYWFRRMGFLLALSAAGTYLSLVVAGKGHCEKWEMNAGYFLLGLALYGLLFGLCSIRWRVPQWLIYTGKHSLLFFYTHYLVLFLWRAAGLPLLPLLVWPATLAGAVAFCLFLTEVNQLIVSPRLVYPRPAAIFWGLLIGIILFAPTMVPPAALPWVSYGCGFLFALNYRALNKLVLCVACHRESLPGNQSYRSKAALPPAQRNYNLAD</sequence>
<protein>
    <recommendedName>
        <fullName evidence="4">Fucose 4-O-acetylase-like acetyltransferase</fullName>
    </recommendedName>
</protein>
<gene>
    <name evidence="2" type="ORF">EDD75_2197</name>
</gene>
<evidence type="ECO:0008006" key="4">
    <source>
        <dbReference type="Google" id="ProtNLM"/>
    </source>
</evidence>
<accession>A0A3N5AEJ1</accession>
<feature type="transmembrane region" description="Helical" evidence="1">
    <location>
        <begin position="293"/>
        <end position="313"/>
    </location>
</feature>
<keyword evidence="1" id="KW-1133">Transmembrane helix</keyword>
<feature type="transmembrane region" description="Helical" evidence="1">
    <location>
        <begin position="177"/>
        <end position="194"/>
    </location>
</feature>
<feature type="transmembrane region" description="Helical" evidence="1">
    <location>
        <begin position="65"/>
        <end position="86"/>
    </location>
</feature>
<keyword evidence="3" id="KW-1185">Reference proteome</keyword>
<name>A0A3N5AEJ1_9THEO</name>
<dbReference type="OrthoDB" id="1721836at2"/>
<feature type="transmembrane region" description="Helical" evidence="1">
    <location>
        <begin position="240"/>
        <end position="257"/>
    </location>
</feature>
<dbReference type="AlphaFoldDB" id="A0A3N5AEJ1"/>
<keyword evidence="1" id="KW-0472">Membrane</keyword>
<keyword evidence="1" id="KW-0812">Transmembrane</keyword>
<organism evidence="2 3">
    <name type="scientific">Thermodesulfitimonas autotrophica</name>
    <dbReference type="NCBI Taxonomy" id="1894989"/>
    <lineage>
        <taxon>Bacteria</taxon>
        <taxon>Bacillati</taxon>
        <taxon>Bacillota</taxon>
        <taxon>Clostridia</taxon>
        <taxon>Thermoanaerobacterales</taxon>
        <taxon>Thermoanaerobacteraceae</taxon>
        <taxon>Thermodesulfitimonas</taxon>
    </lineage>
</organism>